<sequence>MCRSFPKLPKLKNLKHMELVLDGEHAHSLVCCVKLLKMSPFLHRLTLKVENLGKFRKFRKVEEQEPEKAHGHLKLIEFIGFVGLAVDMELILCLLKSVVSLKRLTIVPCSEYYFGAVIPTKDAELLSAARRRAKKLETRLPPSAELVIL</sequence>
<dbReference type="PANTHER" id="PTHR34145:SF68">
    <property type="entry name" value="FBD DOMAIN-CONTAINING PROTEIN"/>
    <property type="match status" value="1"/>
</dbReference>
<dbReference type="Proteomes" id="UP000188268">
    <property type="component" value="Unassembled WGS sequence"/>
</dbReference>
<name>A0A1R3II31_COCAP</name>
<evidence type="ECO:0000313" key="3">
    <source>
        <dbReference type="Proteomes" id="UP000188268"/>
    </source>
</evidence>
<protein>
    <recommendedName>
        <fullName evidence="1">At1g61320/AtMIF1 LRR domain-containing protein</fullName>
    </recommendedName>
</protein>
<dbReference type="Pfam" id="PF23622">
    <property type="entry name" value="LRR_At1g61320_AtMIF1"/>
    <property type="match status" value="1"/>
</dbReference>
<dbReference type="Gramene" id="OMO82252">
    <property type="protein sequence ID" value="OMO82252"/>
    <property type="gene ID" value="CCACVL1_12005"/>
</dbReference>
<evidence type="ECO:0000313" key="2">
    <source>
        <dbReference type="EMBL" id="OMO82252.1"/>
    </source>
</evidence>
<dbReference type="InterPro" id="IPR055357">
    <property type="entry name" value="LRR_At1g61320_AtMIF1"/>
</dbReference>
<keyword evidence="3" id="KW-1185">Reference proteome</keyword>
<dbReference type="OrthoDB" id="613853at2759"/>
<dbReference type="InterPro" id="IPR053772">
    <property type="entry name" value="At1g61320/At1g61330-like"/>
</dbReference>
<feature type="domain" description="At1g61320/AtMIF1 LRR" evidence="1">
    <location>
        <begin position="10"/>
        <end position="106"/>
    </location>
</feature>
<proteinExistence type="predicted"/>
<gene>
    <name evidence="2" type="ORF">CCACVL1_12005</name>
</gene>
<comment type="caution">
    <text evidence="2">The sequence shown here is derived from an EMBL/GenBank/DDBJ whole genome shotgun (WGS) entry which is preliminary data.</text>
</comment>
<dbReference type="OMA" id="AKCSHAC"/>
<dbReference type="EMBL" id="AWWV01010037">
    <property type="protein sequence ID" value="OMO82252.1"/>
    <property type="molecule type" value="Genomic_DNA"/>
</dbReference>
<dbReference type="PANTHER" id="PTHR34145">
    <property type="entry name" value="OS02G0105600 PROTEIN"/>
    <property type="match status" value="1"/>
</dbReference>
<evidence type="ECO:0000259" key="1">
    <source>
        <dbReference type="Pfam" id="PF23622"/>
    </source>
</evidence>
<dbReference type="AlphaFoldDB" id="A0A1R3II31"/>
<accession>A0A1R3II31</accession>
<organism evidence="2 3">
    <name type="scientific">Corchorus capsularis</name>
    <name type="common">Jute</name>
    <dbReference type="NCBI Taxonomy" id="210143"/>
    <lineage>
        <taxon>Eukaryota</taxon>
        <taxon>Viridiplantae</taxon>
        <taxon>Streptophyta</taxon>
        <taxon>Embryophyta</taxon>
        <taxon>Tracheophyta</taxon>
        <taxon>Spermatophyta</taxon>
        <taxon>Magnoliopsida</taxon>
        <taxon>eudicotyledons</taxon>
        <taxon>Gunneridae</taxon>
        <taxon>Pentapetalae</taxon>
        <taxon>rosids</taxon>
        <taxon>malvids</taxon>
        <taxon>Malvales</taxon>
        <taxon>Malvaceae</taxon>
        <taxon>Grewioideae</taxon>
        <taxon>Apeibeae</taxon>
        <taxon>Corchorus</taxon>
    </lineage>
</organism>
<reference evidence="2 3" key="1">
    <citation type="submission" date="2013-09" db="EMBL/GenBank/DDBJ databases">
        <title>Corchorus capsularis genome sequencing.</title>
        <authorList>
            <person name="Alam M."/>
            <person name="Haque M.S."/>
            <person name="Islam M.S."/>
            <person name="Emdad E.M."/>
            <person name="Islam M.M."/>
            <person name="Ahmed B."/>
            <person name="Halim A."/>
            <person name="Hossen Q.M.M."/>
            <person name="Hossain M.Z."/>
            <person name="Ahmed R."/>
            <person name="Khan M.M."/>
            <person name="Islam R."/>
            <person name="Rashid M.M."/>
            <person name="Khan S.A."/>
            <person name="Rahman M.S."/>
            <person name="Alam M."/>
        </authorList>
    </citation>
    <scope>NUCLEOTIDE SEQUENCE [LARGE SCALE GENOMIC DNA]</scope>
    <source>
        <strain evidence="3">cv. CVL-1</strain>
        <tissue evidence="2">Whole seedling</tissue>
    </source>
</reference>